<dbReference type="Gene3D" id="3.40.720.10">
    <property type="entry name" value="Alkaline Phosphatase, subunit A"/>
    <property type="match status" value="2"/>
</dbReference>
<dbReference type="RefSeq" id="WP_090125518.1">
    <property type="nucleotide sequence ID" value="NZ_FNNJ01000011.1"/>
</dbReference>
<dbReference type="InterPro" id="IPR000917">
    <property type="entry name" value="Sulfatase_N"/>
</dbReference>
<feature type="signal peptide" evidence="1">
    <location>
        <begin position="1"/>
        <end position="20"/>
    </location>
</feature>
<organism evidence="3 4">
    <name type="scientific">Lutibacter oricola</name>
    <dbReference type="NCBI Taxonomy" id="762486"/>
    <lineage>
        <taxon>Bacteria</taxon>
        <taxon>Pseudomonadati</taxon>
        <taxon>Bacteroidota</taxon>
        <taxon>Flavobacteriia</taxon>
        <taxon>Flavobacteriales</taxon>
        <taxon>Flavobacteriaceae</taxon>
        <taxon>Lutibacter</taxon>
    </lineage>
</organism>
<dbReference type="Pfam" id="PF00884">
    <property type="entry name" value="Sulfatase"/>
    <property type="match status" value="1"/>
</dbReference>
<dbReference type="AlphaFoldDB" id="A0A1H3FCI2"/>
<dbReference type="OrthoDB" id="9789742at2"/>
<keyword evidence="4" id="KW-1185">Reference proteome</keyword>
<dbReference type="PANTHER" id="PTHR43751">
    <property type="entry name" value="SULFATASE"/>
    <property type="match status" value="1"/>
</dbReference>
<proteinExistence type="predicted"/>
<evidence type="ECO:0000313" key="3">
    <source>
        <dbReference type="EMBL" id="SDX88712.1"/>
    </source>
</evidence>
<feature type="chain" id="PRO_5011690720" evidence="1">
    <location>
        <begin position="21"/>
        <end position="550"/>
    </location>
</feature>
<name>A0A1H3FCI2_9FLAO</name>
<sequence length="550" mass="62233">MKKTLLIVALLITSFLKLSAQERPNIVFILTDDQSYGMMGCTGNEIVQTPNIDKMAGEGVLFTNAHITSAICTPSRISILLSQYERKHGVNFNSGTSVSDEAWEQSYPMVMRKAGYFTGWIGKNHAPIGEGGYTSGLMDNSFDYWYAGHGHLSFYPKDRHKIFNDAIAFTQPELLNEAVDDFIDPNERNLKGAIKFLDERPANKPFMLSINFNLPHSASTGTMKMKKDDDEIYKTLYRDLKIPLPENYVAKKDIKTPKLPASIHKVEDRQTGYNYSDTPEGTIERYTRQLQAMTGIDRLVGNLRAKLKDLKLDKNTVIIFTSDHGLFMGEQGLGGKSLCYEKTTHVPMIVLDPRLKKKQRGFKSNALVQSIDVAATMVAMAGIEKPASFQGKDISNLIKGEKEEVREYVYTENLWSTHFGNPRCESVQDKEWKYIRYYKNNNFSATKEIETAKMMGIPVSKMLYAVHDPAIAVYRSYIDAPVEGEKPVYEELYNLKNDPAELHNLASKEEHKTILENLRKVWKTEIVAARGVGKPKVLRYTNDSHPKGGH</sequence>
<evidence type="ECO:0000256" key="1">
    <source>
        <dbReference type="SAM" id="SignalP"/>
    </source>
</evidence>
<evidence type="ECO:0000313" key="4">
    <source>
        <dbReference type="Proteomes" id="UP000199595"/>
    </source>
</evidence>
<dbReference type="InterPro" id="IPR052701">
    <property type="entry name" value="GAG_Ulvan_Degrading_Sulfatases"/>
</dbReference>
<dbReference type="Proteomes" id="UP000199595">
    <property type="component" value="Unassembled WGS sequence"/>
</dbReference>
<reference evidence="3 4" key="1">
    <citation type="submission" date="2016-10" db="EMBL/GenBank/DDBJ databases">
        <authorList>
            <person name="de Groot N.N."/>
        </authorList>
    </citation>
    <scope>NUCLEOTIDE SEQUENCE [LARGE SCALE GENOMIC DNA]</scope>
    <source>
        <strain evidence="3 4">DSM 24956</strain>
    </source>
</reference>
<accession>A0A1H3FCI2</accession>
<evidence type="ECO:0000259" key="2">
    <source>
        <dbReference type="Pfam" id="PF00884"/>
    </source>
</evidence>
<dbReference type="SUPFAM" id="SSF53649">
    <property type="entry name" value="Alkaline phosphatase-like"/>
    <property type="match status" value="1"/>
</dbReference>
<gene>
    <name evidence="3" type="ORF">SAMN05444411_1116</name>
</gene>
<dbReference type="InterPro" id="IPR017850">
    <property type="entry name" value="Alkaline_phosphatase_core_sf"/>
</dbReference>
<feature type="domain" description="Sulfatase N-terminal" evidence="2">
    <location>
        <begin position="24"/>
        <end position="383"/>
    </location>
</feature>
<keyword evidence="1" id="KW-0732">Signal</keyword>
<dbReference type="STRING" id="762486.SAMN05444411_1116"/>
<dbReference type="PANTHER" id="PTHR43751:SF1">
    <property type="entry name" value="SULFATASE ATSG-RELATED"/>
    <property type="match status" value="1"/>
</dbReference>
<dbReference type="EMBL" id="FNNJ01000011">
    <property type="protein sequence ID" value="SDX88712.1"/>
    <property type="molecule type" value="Genomic_DNA"/>
</dbReference>
<protein>
    <submittedName>
        <fullName evidence="3">Arylsulfatase A</fullName>
    </submittedName>
</protein>